<dbReference type="Proteomes" id="UP000035352">
    <property type="component" value="Chromosome"/>
</dbReference>
<protein>
    <submittedName>
        <fullName evidence="1">Uncharacterized protein</fullName>
    </submittedName>
</protein>
<keyword evidence="2" id="KW-1185">Reference proteome</keyword>
<dbReference type="EMBL" id="CP011371">
    <property type="protein sequence ID" value="AKJ28804.1"/>
    <property type="molecule type" value="Genomic_DNA"/>
</dbReference>
<evidence type="ECO:0000313" key="2">
    <source>
        <dbReference type="Proteomes" id="UP000035352"/>
    </source>
</evidence>
<name>A0A0G3BHB7_9BURK</name>
<organism evidence="1 2">
    <name type="scientific">Caldimonas brevitalea</name>
    <dbReference type="NCBI Taxonomy" id="413882"/>
    <lineage>
        <taxon>Bacteria</taxon>
        <taxon>Pseudomonadati</taxon>
        <taxon>Pseudomonadota</taxon>
        <taxon>Betaproteobacteria</taxon>
        <taxon>Burkholderiales</taxon>
        <taxon>Sphaerotilaceae</taxon>
        <taxon>Caldimonas</taxon>
    </lineage>
</organism>
<dbReference type="OrthoDB" id="8852237at2"/>
<dbReference type="STRING" id="413882.AAW51_2113"/>
<proteinExistence type="predicted"/>
<sequence>MSDAPTTAERYTRAMNSSHLEVEDKPGDVDKLIAAGWIREGLATSLYRLRAEFDQAGGDVRRVERTYKVMQQEIDRECLGMALGPTRARQLAEELERQVVTDRALILIELKTLASTKHALGCYARQAAGRQGLQSTAAEINALTGKVLDIFLDPNCPHCEGRGFNGGYRAPRVWCTKCDRSGKRPVRFGKDIEEQLFARWLLADLDRKLSNVDSLMRRFLRQHAG</sequence>
<gene>
    <name evidence="1" type="ORF">AAW51_2113</name>
</gene>
<accession>A0A0G3BHB7</accession>
<reference evidence="1 2" key="1">
    <citation type="submission" date="2015-05" db="EMBL/GenBank/DDBJ databases">
        <authorList>
            <person name="Tang B."/>
            <person name="Yu Y."/>
        </authorList>
    </citation>
    <scope>NUCLEOTIDE SEQUENCE [LARGE SCALE GENOMIC DNA]</scope>
    <source>
        <strain evidence="1 2">DSM 7029</strain>
    </source>
</reference>
<dbReference type="RefSeq" id="WP_047194588.1">
    <property type="nucleotide sequence ID" value="NZ_CP011371.1"/>
</dbReference>
<evidence type="ECO:0000313" key="1">
    <source>
        <dbReference type="EMBL" id="AKJ28804.1"/>
    </source>
</evidence>
<dbReference type="AlphaFoldDB" id="A0A0G3BHB7"/>
<dbReference type="KEGG" id="pbh:AAW51_2113"/>